<name>A0A369W0E9_9SPHN</name>
<proteinExistence type="predicted"/>
<protein>
    <recommendedName>
        <fullName evidence="3">Hemerythrin-like domain-containing protein</fullName>
    </recommendedName>
</protein>
<keyword evidence="2" id="KW-1185">Reference proteome</keyword>
<sequence length="139" mass="15405">MTYTELVAGHAAIKASARKLRNCVASRHPRAKAAAALLQELALLLLEHIDGEAPLFRSTREAAAGDRHAELAARFEREFQLLRESWSACLSRWTGDRIAADWSGFAAESRAMLATLEERLECEASVLYSLALHYRVIAP</sequence>
<gene>
    <name evidence="1" type="ORF">DVW87_03950</name>
</gene>
<dbReference type="RefSeq" id="WP_114686419.1">
    <property type="nucleotide sequence ID" value="NZ_QQNB01000001.1"/>
</dbReference>
<accession>A0A369W0E9</accession>
<dbReference type="EMBL" id="QQNB01000001">
    <property type="protein sequence ID" value="RDE06840.1"/>
    <property type="molecule type" value="Genomic_DNA"/>
</dbReference>
<dbReference type="Proteomes" id="UP000253918">
    <property type="component" value="Unassembled WGS sequence"/>
</dbReference>
<dbReference type="OrthoDB" id="7558171at2"/>
<evidence type="ECO:0000313" key="2">
    <source>
        <dbReference type="Proteomes" id="UP000253918"/>
    </source>
</evidence>
<evidence type="ECO:0008006" key="3">
    <source>
        <dbReference type="Google" id="ProtNLM"/>
    </source>
</evidence>
<evidence type="ECO:0000313" key="1">
    <source>
        <dbReference type="EMBL" id="RDE06840.1"/>
    </source>
</evidence>
<dbReference type="AlphaFoldDB" id="A0A369W0E9"/>
<organism evidence="1 2">
    <name type="scientific">Sphingomonas aracearum</name>
    <dbReference type="NCBI Taxonomy" id="2283317"/>
    <lineage>
        <taxon>Bacteria</taxon>
        <taxon>Pseudomonadati</taxon>
        <taxon>Pseudomonadota</taxon>
        <taxon>Alphaproteobacteria</taxon>
        <taxon>Sphingomonadales</taxon>
        <taxon>Sphingomonadaceae</taxon>
        <taxon>Sphingomonas</taxon>
    </lineage>
</organism>
<comment type="caution">
    <text evidence="1">The sequence shown here is derived from an EMBL/GenBank/DDBJ whole genome shotgun (WGS) entry which is preliminary data.</text>
</comment>
<reference evidence="1 2" key="1">
    <citation type="submission" date="2018-07" db="EMBL/GenBank/DDBJ databases">
        <title>a novel species of Sphingomonas isolated from the rhizosphere soil of Araceae plant.</title>
        <authorList>
            <person name="Zhiyong W."/>
            <person name="Qinglan Z."/>
            <person name="Zhiwei F."/>
            <person name="Ding X."/>
            <person name="Gejiao W."/>
            <person name="Shixue Z."/>
        </authorList>
    </citation>
    <scope>NUCLEOTIDE SEQUENCE [LARGE SCALE GENOMIC DNA]</scope>
    <source>
        <strain evidence="1 2">WZY 27</strain>
    </source>
</reference>